<accession>A0A9D9H1E3</accession>
<comment type="caution">
    <text evidence="1">The sequence shown here is derived from an EMBL/GenBank/DDBJ whole genome shotgun (WGS) entry which is preliminary data.</text>
</comment>
<proteinExistence type="predicted"/>
<sequence>MDYQHATINTNEIFSRMIDNLQEIAEILKEAFASRGVTTQNIYVDFDQQKSVVFINILWHKISFTTRCNFQPQALYRENGNHLFSGRIMAIRGNYNEIMAGVKDHEEEMGRLLENEVASLFIPAEQNQSAILKIKHLSNRELYLNQVDAPREFALKVIETICGGGFYHEEGSRKSFNI</sequence>
<gene>
    <name evidence="1" type="ORF">IAC76_07635</name>
</gene>
<name>A0A9D9H1E3_9BACT</name>
<dbReference type="EMBL" id="JADIND010000169">
    <property type="protein sequence ID" value="MBO8431243.1"/>
    <property type="molecule type" value="Genomic_DNA"/>
</dbReference>
<evidence type="ECO:0000313" key="2">
    <source>
        <dbReference type="Proteomes" id="UP000823632"/>
    </source>
</evidence>
<protein>
    <submittedName>
        <fullName evidence="1">Uncharacterized protein</fullName>
    </submittedName>
</protein>
<reference evidence="1" key="2">
    <citation type="journal article" date="2021" name="PeerJ">
        <title>Extensive microbial diversity within the chicken gut microbiome revealed by metagenomics and culture.</title>
        <authorList>
            <person name="Gilroy R."/>
            <person name="Ravi A."/>
            <person name="Getino M."/>
            <person name="Pursley I."/>
            <person name="Horton D.L."/>
            <person name="Alikhan N.F."/>
            <person name="Baker D."/>
            <person name="Gharbi K."/>
            <person name="Hall N."/>
            <person name="Watson M."/>
            <person name="Adriaenssens E.M."/>
            <person name="Foster-Nyarko E."/>
            <person name="Jarju S."/>
            <person name="Secka A."/>
            <person name="Antonio M."/>
            <person name="Oren A."/>
            <person name="Chaudhuri R.R."/>
            <person name="La Ragione R."/>
            <person name="Hildebrand F."/>
            <person name="Pallen M.J."/>
        </authorList>
    </citation>
    <scope>NUCLEOTIDE SEQUENCE</scope>
    <source>
        <strain evidence="1">10192</strain>
    </source>
</reference>
<dbReference type="AlphaFoldDB" id="A0A9D9H1E3"/>
<dbReference type="Proteomes" id="UP000823632">
    <property type="component" value="Unassembled WGS sequence"/>
</dbReference>
<evidence type="ECO:0000313" key="1">
    <source>
        <dbReference type="EMBL" id="MBO8431243.1"/>
    </source>
</evidence>
<reference evidence="1" key="1">
    <citation type="submission" date="2020-10" db="EMBL/GenBank/DDBJ databases">
        <authorList>
            <person name="Gilroy R."/>
        </authorList>
    </citation>
    <scope>NUCLEOTIDE SEQUENCE</scope>
    <source>
        <strain evidence="1">10192</strain>
    </source>
</reference>
<organism evidence="1 2">
    <name type="scientific">Candidatus Scatousia excrementipullorum</name>
    <dbReference type="NCBI Taxonomy" id="2840936"/>
    <lineage>
        <taxon>Bacteria</taxon>
        <taxon>Candidatus Scatousia</taxon>
    </lineage>
</organism>